<evidence type="ECO:0000313" key="2">
    <source>
        <dbReference type="EMBL" id="GEU80055.1"/>
    </source>
</evidence>
<accession>A0A6L2N5V7</accession>
<evidence type="ECO:0000256" key="1">
    <source>
        <dbReference type="SAM" id="MobiDB-lite"/>
    </source>
</evidence>
<dbReference type="InterPro" id="IPR032567">
    <property type="entry name" value="RTL1-rel"/>
</dbReference>
<name>A0A6L2N5V7_TANCI</name>
<evidence type="ECO:0008006" key="3">
    <source>
        <dbReference type="Google" id="ProtNLM"/>
    </source>
</evidence>
<sequence>MSVVNKSIGTDNPRPAPSVTFRCYQILESSIREPLSPDHVFDFPADNPSHDFEDPHMDVEEDPEEEQDMDVEEVVPPVAAPPTVLSSITPPSLSESSSNSDYVAPVTADRTVSLSRVSDDVLTLQEDKARDREEIKRGVVEACPSESIDVLVVYGDAQHSEPQGLPDGPQRLRRKAVERLMANRVAEAIAEYKRNKTNPEGEITGGAGGNITPNGLSRCFKKMESVFEISKCAEEDKVKYAVCTLEGRALTWWNGNVNSLGIKKMEQELWTLYMKEDDIDGYTNRFHELAVICPTLGMLEYIKIECYVWGLLERIQGNVTSSKSANVHENQYRNKCLKRKDQQNERAYVMRTEEPQQKLNVVTDNLSGLPPAREVEFHIDLIPRVMSVARSPYQLEPSEMQELANQLKEFQDKGFI</sequence>
<feature type="compositionally biased region" description="Acidic residues" evidence="1">
    <location>
        <begin position="59"/>
        <end position="71"/>
    </location>
</feature>
<protein>
    <recommendedName>
        <fullName evidence="3">Reverse transcriptase domain-containing protein</fullName>
    </recommendedName>
</protein>
<reference evidence="2" key="1">
    <citation type="journal article" date="2019" name="Sci. Rep.">
        <title>Draft genome of Tanacetum cinerariifolium, the natural source of mosquito coil.</title>
        <authorList>
            <person name="Yamashiro T."/>
            <person name="Shiraishi A."/>
            <person name="Satake H."/>
            <person name="Nakayama K."/>
        </authorList>
    </citation>
    <scope>NUCLEOTIDE SEQUENCE</scope>
</reference>
<dbReference type="AlphaFoldDB" id="A0A6L2N5V7"/>
<feature type="compositionally biased region" description="Basic and acidic residues" evidence="1">
    <location>
        <begin position="48"/>
        <end position="58"/>
    </location>
</feature>
<dbReference type="PANTHER" id="PTHR15503:SF45">
    <property type="entry name" value="RNA-DIRECTED DNA POLYMERASE HOMOLOG"/>
    <property type="match status" value="1"/>
</dbReference>
<dbReference type="EMBL" id="BKCJ010008002">
    <property type="protein sequence ID" value="GEU80055.1"/>
    <property type="molecule type" value="Genomic_DNA"/>
</dbReference>
<proteinExistence type="predicted"/>
<dbReference type="PANTHER" id="PTHR15503">
    <property type="entry name" value="LDOC1 RELATED"/>
    <property type="match status" value="1"/>
</dbReference>
<comment type="caution">
    <text evidence="2">The sequence shown here is derived from an EMBL/GenBank/DDBJ whole genome shotgun (WGS) entry which is preliminary data.</text>
</comment>
<feature type="region of interest" description="Disordered" evidence="1">
    <location>
        <begin position="37"/>
        <end position="71"/>
    </location>
</feature>
<organism evidence="2">
    <name type="scientific">Tanacetum cinerariifolium</name>
    <name type="common">Dalmatian daisy</name>
    <name type="synonym">Chrysanthemum cinerariifolium</name>
    <dbReference type="NCBI Taxonomy" id="118510"/>
    <lineage>
        <taxon>Eukaryota</taxon>
        <taxon>Viridiplantae</taxon>
        <taxon>Streptophyta</taxon>
        <taxon>Embryophyta</taxon>
        <taxon>Tracheophyta</taxon>
        <taxon>Spermatophyta</taxon>
        <taxon>Magnoliopsida</taxon>
        <taxon>eudicotyledons</taxon>
        <taxon>Gunneridae</taxon>
        <taxon>Pentapetalae</taxon>
        <taxon>asterids</taxon>
        <taxon>campanulids</taxon>
        <taxon>Asterales</taxon>
        <taxon>Asteraceae</taxon>
        <taxon>Asteroideae</taxon>
        <taxon>Anthemideae</taxon>
        <taxon>Anthemidinae</taxon>
        <taxon>Tanacetum</taxon>
    </lineage>
</organism>
<gene>
    <name evidence="2" type="ORF">Tci_052033</name>
</gene>